<organism evidence="2">
    <name type="scientific">Anguilla anguilla</name>
    <name type="common">European freshwater eel</name>
    <name type="synonym">Muraena anguilla</name>
    <dbReference type="NCBI Taxonomy" id="7936"/>
    <lineage>
        <taxon>Eukaryota</taxon>
        <taxon>Metazoa</taxon>
        <taxon>Chordata</taxon>
        <taxon>Craniata</taxon>
        <taxon>Vertebrata</taxon>
        <taxon>Euteleostomi</taxon>
        <taxon>Actinopterygii</taxon>
        <taxon>Neopterygii</taxon>
        <taxon>Teleostei</taxon>
        <taxon>Anguilliformes</taxon>
        <taxon>Anguillidae</taxon>
        <taxon>Anguilla</taxon>
    </lineage>
</organism>
<feature type="chain" id="PRO_5002432586" evidence="1">
    <location>
        <begin position="24"/>
        <end position="86"/>
    </location>
</feature>
<keyword evidence="1" id="KW-0732">Signal</keyword>
<reference evidence="2" key="2">
    <citation type="journal article" date="2015" name="Fish Shellfish Immunol.">
        <title>Early steps in the European eel (Anguilla anguilla)-Vibrio vulnificus interaction in the gills: Role of the RtxA13 toxin.</title>
        <authorList>
            <person name="Callol A."/>
            <person name="Pajuelo D."/>
            <person name="Ebbesson L."/>
            <person name="Teles M."/>
            <person name="MacKenzie S."/>
            <person name="Amaro C."/>
        </authorList>
    </citation>
    <scope>NUCLEOTIDE SEQUENCE</scope>
</reference>
<proteinExistence type="predicted"/>
<evidence type="ECO:0000256" key="1">
    <source>
        <dbReference type="SAM" id="SignalP"/>
    </source>
</evidence>
<dbReference type="EMBL" id="GBXM01058749">
    <property type="protein sequence ID" value="JAH49828.1"/>
    <property type="molecule type" value="Transcribed_RNA"/>
</dbReference>
<protein>
    <submittedName>
        <fullName evidence="2">Uncharacterized protein</fullName>
    </submittedName>
</protein>
<dbReference type="AlphaFoldDB" id="A0A0E9TAU8"/>
<name>A0A0E9TAU8_ANGAN</name>
<reference evidence="2" key="1">
    <citation type="submission" date="2014-11" db="EMBL/GenBank/DDBJ databases">
        <authorList>
            <person name="Amaro Gonzalez C."/>
        </authorList>
    </citation>
    <scope>NUCLEOTIDE SEQUENCE</scope>
</reference>
<evidence type="ECO:0000313" key="2">
    <source>
        <dbReference type="EMBL" id="JAH49828.1"/>
    </source>
</evidence>
<accession>A0A0E9TAU8</accession>
<feature type="signal peptide" evidence="1">
    <location>
        <begin position="1"/>
        <end position="23"/>
    </location>
</feature>
<sequence length="86" mass="9957">MTAFCTIEEQTLCLLVNFLSVLATEDSVVVQFLLPDVNFILRRESLVERARSFRHFKGSLSNYCLNKANKFFQGSQRIKSKLHKTE</sequence>